<name>A0ACC2U126_9FUNG</name>
<sequence>MFHLPDFIIEEILSYLPRELRLVNKDWNLKMLPSVFFHMRRQLHVDNDSPYYNYGFTYYDSLIKNYGKFVKSFKLEFTKYSVYHLHGGPESIDKSVILCPYLKKWAGMLKNIKFLFLKSATVPQFMLFQDIISRATCLEVKTTKYSESSPLFELLGLKENQLYTLLEKNNFEYFLNGFAGLKKLKYKSKTDKNFFTLSLDLETQRVQEVFFGLRKTYSYHFTFDKESYMVLSSNSARCKKIRELKGVIGLHHQIDHLRFKSTQTRRGVPNPAARI</sequence>
<keyword evidence="2" id="KW-1185">Reference proteome</keyword>
<dbReference type="EMBL" id="QTSX02001554">
    <property type="protein sequence ID" value="KAJ9080466.1"/>
    <property type="molecule type" value="Genomic_DNA"/>
</dbReference>
<accession>A0ACC2U126</accession>
<evidence type="ECO:0000313" key="1">
    <source>
        <dbReference type="EMBL" id="KAJ9080466.1"/>
    </source>
</evidence>
<dbReference type="Proteomes" id="UP001165960">
    <property type="component" value="Unassembled WGS sequence"/>
</dbReference>
<reference evidence="1" key="1">
    <citation type="submission" date="2022-04" db="EMBL/GenBank/DDBJ databases">
        <title>Genome of the entomopathogenic fungus Entomophthora muscae.</title>
        <authorList>
            <person name="Elya C."/>
            <person name="Lovett B.R."/>
            <person name="Lee E."/>
            <person name="Macias A.M."/>
            <person name="Hajek A.E."/>
            <person name="De Bivort B.L."/>
            <person name="Kasson M.T."/>
            <person name="De Fine Licht H.H."/>
            <person name="Stajich J.E."/>
        </authorList>
    </citation>
    <scope>NUCLEOTIDE SEQUENCE</scope>
    <source>
        <strain evidence="1">Berkeley</strain>
    </source>
</reference>
<proteinExistence type="predicted"/>
<protein>
    <submittedName>
        <fullName evidence="1">Uncharacterized protein</fullName>
    </submittedName>
</protein>
<gene>
    <name evidence="1" type="ORF">DSO57_1024627</name>
</gene>
<organism evidence="1 2">
    <name type="scientific">Entomophthora muscae</name>
    <dbReference type="NCBI Taxonomy" id="34485"/>
    <lineage>
        <taxon>Eukaryota</taxon>
        <taxon>Fungi</taxon>
        <taxon>Fungi incertae sedis</taxon>
        <taxon>Zoopagomycota</taxon>
        <taxon>Entomophthoromycotina</taxon>
        <taxon>Entomophthoromycetes</taxon>
        <taxon>Entomophthorales</taxon>
        <taxon>Entomophthoraceae</taxon>
        <taxon>Entomophthora</taxon>
    </lineage>
</organism>
<comment type="caution">
    <text evidence="1">The sequence shown here is derived from an EMBL/GenBank/DDBJ whole genome shotgun (WGS) entry which is preliminary data.</text>
</comment>
<evidence type="ECO:0000313" key="2">
    <source>
        <dbReference type="Proteomes" id="UP001165960"/>
    </source>
</evidence>